<accession>A0A346XSI2</accession>
<protein>
    <submittedName>
        <fullName evidence="1">Uncharacterized protein</fullName>
    </submittedName>
</protein>
<evidence type="ECO:0000313" key="2">
    <source>
        <dbReference type="Proteomes" id="UP000264006"/>
    </source>
</evidence>
<sequence length="354" mass="36169">MTSWGAAGAVALALVLAGCSGPHLVDVAHDAGVAVDATTADAVLGSLTDDPVVATALLLDADTGPEAWRALLEADVDPTAVAVLAEHLVAEGMPAELLTSVGAGLLSANDVPGETVLLLTDALAPALVDESAPTDGTGLTSTAIEAFVDGAYRATPDQDVAALTRLLVAHQARGLREWGPALLDDASWEGRFFDSVGTSVAAVMGPLGRALTDRVGDEDAEAVLDESLSDVEHLLAVADPDRNPQPSDRMAAAAEAGAGWADAEIPVQAHNVGAALAVLSIQHALDDGDIRARLVPDVIAPEDVITGDPDRFPPGATRTLASGALVGVNEVIFGNLTSDIHTSTIAPLERRWQE</sequence>
<evidence type="ECO:0000313" key="1">
    <source>
        <dbReference type="EMBL" id="AXV05179.1"/>
    </source>
</evidence>
<dbReference type="OrthoDB" id="9831880at2"/>
<dbReference type="AlphaFoldDB" id="A0A346XSI2"/>
<dbReference type="EMBL" id="CP031165">
    <property type="protein sequence ID" value="AXV05179.1"/>
    <property type="molecule type" value="Genomic_DNA"/>
</dbReference>
<organism evidence="1 2">
    <name type="scientific">Euzebya pacifica</name>
    <dbReference type="NCBI Taxonomy" id="1608957"/>
    <lineage>
        <taxon>Bacteria</taxon>
        <taxon>Bacillati</taxon>
        <taxon>Actinomycetota</taxon>
        <taxon>Nitriliruptoria</taxon>
        <taxon>Euzebyales</taxon>
    </lineage>
</organism>
<dbReference type="Proteomes" id="UP000264006">
    <property type="component" value="Chromosome"/>
</dbReference>
<proteinExistence type="predicted"/>
<keyword evidence="2" id="KW-1185">Reference proteome</keyword>
<dbReference type="RefSeq" id="WP_114590023.1">
    <property type="nucleotide sequence ID" value="NZ_CP031165.1"/>
</dbReference>
<dbReference type="KEGG" id="euz:DVS28_a0472"/>
<reference evidence="1 2" key="1">
    <citation type="submission" date="2018-09" db="EMBL/GenBank/DDBJ databases">
        <title>Complete genome sequence of Euzebya sp. DY32-46 isolated from seawater of Pacific Ocean.</title>
        <authorList>
            <person name="Xu L."/>
            <person name="Wu Y.-H."/>
            <person name="Xu X.-W."/>
        </authorList>
    </citation>
    <scope>NUCLEOTIDE SEQUENCE [LARGE SCALE GENOMIC DNA]</scope>
    <source>
        <strain evidence="1 2">DY32-46</strain>
    </source>
</reference>
<name>A0A346XSI2_9ACTN</name>
<gene>
    <name evidence="1" type="ORF">DVS28_a0472</name>
</gene>